<keyword evidence="2" id="KW-1185">Reference proteome</keyword>
<sequence length="141" mass="16277">MQLAQLHKELVQRLTQGIQNPLPQHIITLNGFMNSQGFETHADLEGGQKATSPWTFNDEQLLNESSKIYFQGDFKCLGESDFRAWCDKIFADVGTPYQILNLSESDRKLRHVLKLIKDLNDKIKTRRKLSRKKLESIQTAM</sequence>
<dbReference type="EMBL" id="RRYP01008300">
    <property type="protein sequence ID" value="TNV79869.1"/>
    <property type="molecule type" value="Genomic_DNA"/>
</dbReference>
<evidence type="ECO:0000313" key="2">
    <source>
        <dbReference type="Proteomes" id="UP000785679"/>
    </source>
</evidence>
<organism evidence="1 2">
    <name type="scientific">Halteria grandinella</name>
    <dbReference type="NCBI Taxonomy" id="5974"/>
    <lineage>
        <taxon>Eukaryota</taxon>
        <taxon>Sar</taxon>
        <taxon>Alveolata</taxon>
        <taxon>Ciliophora</taxon>
        <taxon>Intramacronucleata</taxon>
        <taxon>Spirotrichea</taxon>
        <taxon>Stichotrichia</taxon>
        <taxon>Sporadotrichida</taxon>
        <taxon>Halteriidae</taxon>
        <taxon>Halteria</taxon>
    </lineage>
</organism>
<dbReference type="Proteomes" id="UP000785679">
    <property type="component" value="Unassembled WGS sequence"/>
</dbReference>
<dbReference type="AlphaFoldDB" id="A0A8J8NTA1"/>
<gene>
    <name evidence="1" type="ORF">FGO68_gene12925</name>
</gene>
<protein>
    <submittedName>
        <fullName evidence="1">Uncharacterized protein</fullName>
    </submittedName>
</protein>
<name>A0A8J8NTA1_HALGN</name>
<proteinExistence type="predicted"/>
<comment type="caution">
    <text evidence="1">The sequence shown here is derived from an EMBL/GenBank/DDBJ whole genome shotgun (WGS) entry which is preliminary data.</text>
</comment>
<evidence type="ECO:0000313" key="1">
    <source>
        <dbReference type="EMBL" id="TNV79869.1"/>
    </source>
</evidence>
<reference evidence="1" key="1">
    <citation type="submission" date="2019-06" db="EMBL/GenBank/DDBJ databases">
        <authorList>
            <person name="Zheng W."/>
        </authorList>
    </citation>
    <scope>NUCLEOTIDE SEQUENCE</scope>
    <source>
        <strain evidence="1">QDHG01</strain>
    </source>
</reference>
<accession>A0A8J8NTA1</accession>